<dbReference type="RefSeq" id="WP_149957590.1">
    <property type="nucleotide sequence ID" value="NZ_BKDJ01000014.1"/>
</dbReference>
<dbReference type="SMART" id="SM00642">
    <property type="entry name" value="Aamy"/>
    <property type="match status" value="1"/>
</dbReference>
<dbReference type="GO" id="GO:0005975">
    <property type="term" value="P:carbohydrate metabolic process"/>
    <property type="evidence" value="ECO:0007669"/>
    <property type="project" value="InterPro"/>
</dbReference>
<dbReference type="PANTHER" id="PTHR10357">
    <property type="entry name" value="ALPHA-AMYLASE FAMILY MEMBER"/>
    <property type="match status" value="1"/>
</dbReference>
<feature type="region of interest" description="Disordered" evidence="3">
    <location>
        <begin position="645"/>
        <end position="667"/>
    </location>
</feature>
<dbReference type="CDD" id="cd02857">
    <property type="entry name" value="E_set_CDase_PDE_N"/>
    <property type="match status" value="1"/>
</dbReference>
<dbReference type="SUPFAM" id="SSF51445">
    <property type="entry name" value="(Trans)glycosidases"/>
    <property type="match status" value="1"/>
</dbReference>
<evidence type="ECO:0000313" key="5">
    <source>
        <dbReference type="EMBL" id="GER23998.1"/>
    </source>
</evidence>
<dbReference type="InterPro" id="IPR004185">
    <property type="entry name" value="Glyco_hydro_13_lg-like_dom"/>
</dbReference>
<evidence type="ECO:0000313" key="6">
    <source>
        <dbReference type="Proteomes" id="UP000325307"/>
    </source>
</evidence>
<gene>
    <name evidence="5" type="ORF">NCCP1664_24930</name>
</gene>
<evidence type="ECO:0000256" key="3">
    <source>
        <dbReference type="SAM" id="MobiDB-lite"/>
    </source>
</evidence>
<evidence type="ECO:0000256" key="2">
    <source>
        <dbReference type="ARBA" id="ARBA00023295"/>
    </source>
</evidence>
<accession>A0A5A7NVB1</accession>
<evidence type="ECO:0000256" key="1">
    <source>
        <dbReference type="ARBA" id="ARBA00022801"/>
    </source>
</evidence>
<dbReference type="AlphaFoldDB" id="A0A5A7NVB1"/>
<dbReference type="GO" id="GO:0004553">
    <property type="term" value="F:hydrolase activity, hydrolyzing O-glycosyl compounds"/>
    <property type="evidence" value="ECO:0007669"/>
    <property type="project" value="InterPro"/>
</dbReference>
<keyword evidence="2 5" id="KW-0326">Glycosidase</keyword>
<dbReference type="InterPro" id="IPR017853">
    <property type="entry name" value="GH"/>
</dbReference>
<dbReference type="Proteomes" id="UP000325307">
    <property type="component" value="Unassembled WGS sequence"/>
</dbReference>
<comment type="caution">
    <text evidence="5">The sequence shown here is derived from an EMBL/GenBank/DDBJ whole genome shotgun (WGS) entry which is preliminary data.</text>
</comment>
<reference evidence="5 6" key="1">
    <citation type="submission" date="2019-09" db="EMBL/GenBank/DDBJ databases">
        <title>Arthrobacter zafarii sp. nov., a moderately thermotolerant and halotolerant actinobacterium isolated from Cholistan desert soil of Pakistan.</title>
        <authorList>
            <person name="Amin A."/>
            <person name="Ahmed I."/>
            <person name="Khalid N."/>
            <person name="Schumann P."/>
            <person name="Busse H.J."/>
            <person name="Khan I.U."/>
            <person name="Li S."/>
            <person name="Li W.J."/>
        </authorList>
    </citation>
    <scope>NUCLEOTIDE SEQUENCE [LARGE SCALE GENOMIC DNA]</scope>
    <source>
        <strain evidence="5 6">NCCP-1664</strain>
    </source>
</reference>
<keyword evidence="6" id="KW-1185">Reference proteome</keyword>
<dbReference type="PANTHER" id="PTHR10357:SF210">
    <property type="entry name" value="MALTODEXTRIN GLUCOSIDASE"/>
    <property type="match status" value="1"/>
</dbReference>
<sequence length="667" mass="73112">MIMHPHHDGSSLYVEPPNPRLRDTVKVRLRVLAGFGTVTGVWLRSVRDGEPHYDAAVRLEGAAGWEWWEAGLTMVNPVQKYRWFLEVAAEDNAARRTYRWVNARGISARDVPDAADFRIGIAGPAPDWVPRSVMYQIFPDRFARSAQAEGRELPDWAIPCEWDTTPVIGRGPETPFQFYGGDLRGVEEKLDHIVALGASVVYLTPMFPARSNHRYDASTFSHVDELLGGDAAFISLIEAAHARGLQVIGDLTTNHSGDAHEWFRNAYGHPEAPESEYYYFSEDNTKYVAWLGVKSLPKFNWNSQALRRRFILDDDSMAVRWLKPPFNLDGWRIDVGNMTGRMGADDLNQEIAALLRERLRQVKPEAMLLAESTSDAAPDFQNGFWQGAMTYTNFTRPLWQWLARDPEPGRRPVDFYGLPQQGPNRIEAEDFLATHLDFAAGFTWAVRRANLNAINTHDTGRAAYAMVPGGQPVGVVLQFALPGIPLVFMGDEFGLEGWNGEDSRTPMPWDDPSRVLADLRPLYAELARLRRTHPALMEGGIRWLHAEGDVLAFVREHPAGSVLAVASRAPFNGLELPLDLVGGTPQPLALVGGSITAERRGGGDSAGADSAGADSAGADSAVVVLEGTGPSAALFSLPGVSFPVAGRGSAARPEPGTAPLNPDLAGP</sequence>
<dbReference type="InterPro" id="IPR006047">
    <property type="entry name" value="GH13_cat_dom"/>
</dbReference>
<dbReference type="Pfam" id="PF00128">
    <property type="entry name" value="Alpha-amylase"/>
    <property type="match status" value="1"/>
</dbReference>
<dbReference type="OrthoDB" id="9043248at2"/>
<feature type="domain" description="Glycosyl hydrolase family 13 catalytic" evidence="4">
    <location>
        <begin position="136"/>
        <end position="530"/>
    </location>
</feature>
<dbReference type="Gene3D" id="3.20.20.80">
    <property type="entry name" value="Glycosidases"/>
    <property type="match status" value="1"/>
</dbReference>
<organism evidence="5 6">
    <name type="scientific">Zafaria cholistanensis</name>
    <dbReference type="NCBI Taxonomy" id="1682741"/>
    <lineage>
        <taxon>Bacteria</taxon>
        <taxon>Bacillati</taxon>
        <taxon>Actinomycetota</taxon>
        <taxon>Actinomycetes</taxon>
        <taxon>Micrococcales</taxon>
        <taxon>Micrococcaceae</taxon>
        <taxon>Zafaria</taxon>
    </lineage>
</organism>
<protein>
    <submittedName>
        <fullName evidence="5">Alpha-glycosidase</fullName>
    </submittedName>
</protein>
<keyword evidence="1" id="KW-0378">Hydrolase</keyword>
<name>A0A5A7NVB1_9MICC</name>
<evidence type="ECO:0000259" key="4">
    <source>
        <dbReference type="SMART" id="SM00642"/>
    </source>
</evidence>
<dbReference type="CDD" id="cd11338">
    <property type="entry name" value="AmyAc_CMD"/>
    <property type="match status" value="1"/>
</dbReference>
<dbReference type="EMBL" id="BKDJ01000014">
    <property type="protein sequence ID" value="GER23998.1"/>
    <property type="molecule type" value="Genomic_DNA"/>
</dbReference>
<proteinExistence type="predicted"/>